<feature type="non-terminal residue" evidence="1">
    <location>
        <position position="61"/>
    </location>
</feature>
<dbReference type="EMBL" id="BARS01028153">
    <property type="protein sequence ID" value="GAG05125.1"/>
    <property type="molecule type" value="Genomic_DNA"/>
</dbReference>
<organism evidence="1">
    <name type="scientific">marine sediment metagenome</name>
    <dbReference type="NCBI Taxonomy" id="412755"/>
    <lineage>
        <taxon>unclassified sequences</taxon>
        <taxon>metagenomes</taxon>
        <taxon>ecological metagenomes</taxon>
    </lineage>
</organism>
<gene>
    <name evidence="1" type="ORF">S01H1_44149</name>
</gene>
<evidence type="ECO:0000313" key="1">
    <source>
        <dbReference type="EMBL" id="GAG05125.1"/>
    </source>
</evidence>
<sequence length="61" mass="6968">MPMKLLFELSKEHPSLPKDEIISCLNAEEIVYSIVDTNENVLLIESKVNRDAIQKLAQRLS</sequence>
<accession>X0UHR3</accession>
<proteinExistence type="predicted"/>
<comment type="caution">
    <text evidence="1">The sequence shown here is derived from an EMBL/GenBank/DDBJ whole genome shotgun (WGS) entry which is preliminary data.</text>
</comment>
<reference evidence="1" key="1">
    <citation type="journal article" date="2014" name="Front. Microbiol.">
        <title>High frequency of phylogenetically diverse reductive dehalogenase-homologous genes in deep subseafloor sedimentary metagenomes.</title>
        <authorList>
            <person name="Kawai M."/>
            <person name="Futagami T."/>
            <person name="Toyoda A."/>
            <person name="Takaki Y."/>
            <person name="Nishi S."/>
            <person name="Hori S."/>
            <person name="Arai W."/>
            <person name="Tsubouchi T."/>
            <person name="Morono Y."/>
            <person name="Uchiyama I."/>
            <person name="Ito T."/>
            <person name="Fujiyama A."/>
            <person name="Inagaki F."/>
            <person name="Takami H."/>
        </authorList>
    </citation>
    <scope>NUCLEOTIDE SEQUENCE</scope>
    <source>
        <strain evidence="1">Expedition CK06-06</strain>
    </source>
</reference>
<protein>
    <submittedName>
        <fullName evidence="1">Uncharacterized protein</fullName>
    </submittedName>
</protein>
<dbReference type="AlphaFoldDB" id="X0UHR3"/>
<name>X0UHR3_9ZZZZ</name>